<dbReference type="SUPFAM" id="SSF46689">
    <property type="entry name" value="Homeodomain-like"/>
    <property type="match status" value="1"/>
</dbReference>
<dbReference type="Gene3D" id="1.10.10.60">
    <property type="entry name" value="Homeodomain-like"/>
    <property type="match status" value="2"/>
</dbReference>
<dbReference type="GeneID" id="111358362"/>
<feature type="domain" description="HTH CENPB-type" evidence="5">
    <location>
        <begin position="76"/>
        <end position="153"/>
    </location>
</feature>
<dbReference type="Pfam" id="PF03221">
    <property type="entry name" value="HTH_Tnp_Tc5"/>
    <property type="match status" value="1"/>
</dbReference>
<evidence type="ECO:0000256" key="3">
    <source>
        <dbReference type="ARBA" id="ARBA00023242"/>
    </source>
</evidence>
<dbReference type="Pfam" id="PF03184">
    <property type="entry name" value="DDE_1"/>
    <property type="match status" value="1"/>
</dbReference>
<organism evidence="6 7">
    <name type="scientific">Spodoptera litura</name>
    <name type="common">Asian cotton leafworm</name>
    <dbReference type="NCBI Taxonomy" id="69820"/>
    <lineage>
        <taxon>Eukaryota</taxon>
        <taxon>Metazoa</taxon>
        <taxon>Ecdysozoa</taxon>
        <taxon>Arthropoda</taxon>
        <taxon>Hexapoda</taxon>
        <taxon>Insecta</taxon>
        <taxon>Pterygota</taxon>
        <taxon>Neoptera</taxon>
        <taxon>Endopterygota</taxon>
        <taxon>Lepidoptera</taxon>
        <taxon>Glossata</taxon>
        <taxon>Ditrysia</taxon>
        <taxon>Noctuoidea</taxon>
        <taxon>Noctuidae</taxon>
        <taxon>Amphipyrinae</taxon>
        <taxon>Spodoptera</taxon>
    </lineage>
</organism>
<feature type="compositionally biased region" description="Polar residues" evidence="4">
    <location>
        <begin position="380"/>
        <end position="396"/>
    </location>
</feature>
<dbReference type="Proteomes" id="UP000301870">
    <property type="component" value="Chromosome 27"/>
</dbReference>
<evidence type="ECO:0000256" key="2">
    <source>
        <dbReference type="ARBA" id="ARBA00023125"/>
    </source>
</evidence>
<dbReference type="InterPro" id="IPR009057">
    <property type="entry name" value="Homeodomain-like_sf"/>
</dbReference>
<dbReference type="AlphaFoldDB" id="A0A9J7EDW6"/>
<evidence type="ECO:0000256" key="4">
    <source>
        <dbReference type="SAM" id="MobiDB-lite"/>
    </source>
</evidence>
<dbReference type="InterPro" id="IPR006600">
    <property type="entry name" value="HTH_CenpB_DNA-bd_dom"/>
</dbReference>
<evidence type="ECO:0000313" key="6">
    <source>
        <dbReference type="Proteomes" id="UP000301870"/>
    </source>
</evidence>
<dbReference type="PANTHER" id="PTHR19303:SF74">
    <property type="entry name" value="POGO TRANSPOSABLE ELEMENT WITH KRAB DOMAIN"/>
    <property type="match status" value="1"/>
</dbReference>
<dbReference type="PANTHER" id="PTHR19303">
    <property type="entry name" value="TRANSPOSON"/>
    <property type="match status" value="1"/>
</dbReference>
<feature type="region of interest" description="Disordered" evidence="4">
    <location>
        <begin position="322"/>
        <end position="348"/>
    </location>
</feature>
<keyword evidence="2" id="KW-0238">DNA-binding</keyword>
<evidence type="ECO:0000313" key="7">
    <source>
        <dbReference type="RefSeq" id="XP_022829248.1"/>
    </source>
</evidence>
<proteinExistence type="predicted"/>
<dbReference type="InterPro" id="IPR007889">
    <property type="entry name" value="HTH_Psq"/>
</dbReference>
<evidence type="ECO:0000259" key="5">
    <source>
        <dbReference type="PROSITE" id="PS51253"/>
    </source>
</evidence>
<dbReference type="Pfam" id="PF05225">
    <property type="entry name" value="HTH_psq"/>
    <property type="match status" value="1"/>
</dbReference>
<sequence length="569" mass="64377">MFAYLICSHFFFSDMPRKYIRKVGVRSRAEWTQEALIAAMDEISRGILGINEISRRYGIPSRTLRRRFANKNTEKLTLGKHPLLDFENEKRLVSHIQKLEKAGFPPTRDMIRRLAFEFAEKLGKETNFNQETRKAGPHWLRSFLERNTELSIRQAEGLSVARAQGLNRDEVNKMFELLLKVMTEHDLLNKPDRIYIVDETGVQLNNSTGKVIATRGARVVHSVTSGEKGETLSVIACCNAVGNFLPPVVIIKGVNKKPEFQDGLPPGSEVYMNRKSAYVNAELFHKWLKEHLVPKKPIGKIILILDVPESFFAISDISLSNQRPTEDNAGENDAPEPEQVSSSRSSPVVDRVLSNVTPNYMDIFNRTEEALEQEPVPSNVQTLGSDLNLSNVSPCNTDRPDRRFSNSSPSILSQNNNIINIEELETPSKYLQESSPVPIVPVPFHKRGKQSAAILNTKENIEAKKSKVKGKATPGIRCKNKCQTAKADVQKKVLRTAVKFPKKIPAKCIKKRKGIRESSDETTISDISNESDSDFDQARVSEIDLHKKNRDLKLRIRVKFQLKLIRKDE</sequence>
<comment type="subcellular location">
    <subcellularLocation>
        <location evidence="1">Nucleus</location>
    </subcellularLocation>
</comment>
<dbReference type="GO" id="GO:0003677">
    <property type="term" value="F:DNA binding"/>
    <property type="evidence" value="ECO:0007669"/>
    <property type="project" value="UniProtKB-KW"/>
</dbReference>
<dbReference type="InterPro" id="IPR050863">
    <property type="entry name" value="CenT-Element_Derived"/>
</dbReference>
<accession>A0A9J7EDW6</accession>
<keyword evidence="6" id="KW-1185">Reference proteome</keyword>
<dbReference type="KEGG" id="sliu:111358362"/>
<feature type="region of interest" description="Disordered" evidence="4">
    <location>
        <begin position="380"/>
        <end position="410"/>
    </location>
</feature>
<dbReference type="SMART" id="SM00674">
    <property type="entry name" value="CENPB"/>
    <property type="match status" value="1"/>
</dbReference>
<dbReference type="OrthoDB" id="7477068at2759"/>
<gene>
    <name evidence="7" type="primary">LOC111358362</name>
</gene>
<name>A0A9J7EDW6_SPOLT</name>
<keyword evidence="3" id="KW-0539">Nucleus</keyword>
<dbReference type="InterPro" id="IPR004875">
    <property type="entry name" value="DDE_SF_endonuclease_dom"/>
</dbReference>
<dbReference type="GO" id="GO:0005634">
    <property type="term" value="C:nucleus"/>
    <property type="evidence" value="ECO:0007669"/>
    <property type="project" value="UniProtKB-SubCell"/>
</dbReference>
<protein>
    <submittedName>
        <fullName evidence="7">Uncharacterized protein LOC111358362</fullName>
    </submittedName>
</protein>
<reference evidence="7" key="1">
    <citation type="submission" date="2025-08" db="UniProtKB">
        <authorList>
            <consortium name="RefSeq"/>
        </authorList>
    </citation>
    <scope>IDENTIFICATION</scope>
    <source>
        <strain evidence="7">Ishihara</strain>
        <tissue evidence="7">Whole body</tissue>
    </source>
</reference>
<evidence type="ECO:0000256" key="1">
    <source>
        <dbReference type="ARBA" id="ARBA00004123"/>
    </source>
</evidence>
<dbReference type="RefSeq" id="XP_022829248.1">
    <property type="nucleotide sequence ID" value="XM_022973480.1"/>
</dbReference>
<dbReference type="PROSITE" id="PS51253">
    <property type="entry name" value="HTH_CENPB"/>
    <property type="match status" value="1"/>
</dbReference>